<feature type="binding site" evidence="9">
    <location>
        <position position="214"/>
    </location>
    <ligand>
        <name>1-deoxy-D-xylulose 5-phosphate</name>
        <dbReference type="ChEBI" id="CHEBI:57792"/>
    </ligand>
</feature>
<evidence type="ECO:0000259" key="11">
    <source>
        <dbReference type="Pfam" id="PF08436"/>
    </source>
</evidence>
<feature type="binding site" evidence="9">
    <location>
        <position position="126"/>
    </location>
    <ligand>
        <name>NADPH</name>
        <dbReference type="ChEBI" id="CHEBI:57783"/>
    </ligand>
</feature>
<evidence type="ECO:0000256" key="9">
    <source>
        <dbReference type="HAMAP-Rule" id="MF_00183"/>
    </source>
</evidence>
<feature type="binding site" evidence="9">
    <location>
        <position position="219"/>
    </location>
    <ligand>
        <name>1-deoxy-D-xylulose 5-phosphate</name>
        <dbReference type="ChEBI" id="CHEBI:57792"/>
    </ligand>
</feature>
<comment type="function">
    <text evidence="9">Catalyzes the NADPH-dependent rearrangement and reduction of 1-deoxy-D-xylulose-5-phosphate (DXP) to 2-C-methyl-D-erythritol 4-phosphate (MEP).</text>
</comment>
<keyword evidence="6 9" id="KW-0464">Manganese</keyword>
<comment type="catalytic activity">
    <reaction evidence="8">
        <text>2-C-methyl-D-erythritol 4-phosphate + NADP(+) = 1-deoxy-D-xylulose 5-phosphate + NADPH + H(+)</text>
        <dbReference type="Rhea" id="RHEA:13717"/>
        <dbReference type="ChEBI" id="CHEBI:15378"/>
        <dbReference type="ChEBI" id="CHEBI:57783"/>
        <dbReference type="ChEBI" id="CHEBI:57792"/>
        <dbReference type="ChEBI" id="CHEBI:58262"/>
        <dbReference type="ChEBI" id="CHEBI:58349"/>
        <dbReference type="EC" id="1.1.1.267"/>
    </reaction>
    <physiologicalReaction direction="right-to-left" evidence="8">
        <dbReference type="Rhea" id="RHEA:13719"/>
    </physiologicalReaction>
</comment>
<feature type="binding site" evidence="9">
    <location>
        <position position="154"/>
    </location>
    <ligand>
        <name>1-deoxy-D-xylulose 5-phosphate</name>
        <dbReference type="ChEBI" id="CHEBI:57792"/>
    </ligand>
</feature>
<feature type="domain" description="1-deoxy-D-xylulose 5-phosphate reductoisomerase N-terminal" evidence="10">
    <location>
        <begin position="8"/>
        <end position="134"/>
    </location>
</feature>
<evidence type="ECO:0000256" key="2">
    <source>
        <dbReference type="ARBA" id="ARBA00006825"/>
    </source>
</evidence>
<evidence type="ECO:0000256" key="7">
    <source>
        <dbReference type="ARBA" id="ARBA00023229"/>
    </source>
</evidence>
<evidence type="ECO:0000256" key="1">
    <source>
        <dbReference type="ARBA" id="ARBA00005094"/>
    </source>
</evidence>
<dbReference type="InterPro" id="IPR036169">
    <property type="entry name" value="DXPR_C_sf"/>
</dbReference>
<dbReference type="GO" id="GO:0070402">
    <property type="term" value="F:NADPH binding"/>
    <property type="evidence" value="ECO:0007669"/>
    <property type="project" value="InterPro"/>
</dbReference>
<evidence type="ECO:0000313" key="14">
    <source>
        <dbReference type="Proteomes" id="UP000001887"/>
    </source>
</evidence>
<dbReference type="InterPro" id="IPR003821">
    <property type="entry name" value="DXP_reductoisomerase"/>
</dbReference>
<dbReference type="HOGENOM" id="CLU_035714_0_1_0"/>
<evidence type="ECO:0000256" key="3">
    <source>
        <dbReference type="ARBA" id="ARBA00022723"/>
    </source>
</evidence>
<feature type="binding site" evidence="9">
    <location>
        <position position="223"/>
    </location>
    <ligand>
        <name>1-deoxy-D-xylulose 5-phosphate</name>
        <dbReference type="ChEBI" id="CHEBI:57792"/>
    </ligand>
</feature>
<dbReference type="InterPro" id="IPR013512">
    <property type="entry name" value="DXP_reductoisomerase_N"/>
</dbReference>
<keyword evidence="5 9" id="KW-0560">Oxidoreductase</keyword>
<dbReference type="EMBL" id="CP001848">
    <property type="protein sequence ID" value="ADB18225.1"/>
    <property type="molecule type" value="Genomic_DNA"/>
</dbReference>
<dbReference type="HAMAP" id="MF_00183">
    <property type="entry name" value="DXP_reductoisom"/>
    <property type="match status" value="1"/>
</dbReference>
<dbReference type="GO" id="GO:0016853">
    <property type="term" value="F:isomerase activity"/>
    <property type="evidence" value="ECO:0007669"/>
    <property type="project" value="UniProtKB-KW"/>
</dbReference>
<feature type="binding site" evidence="9">
    <location>
        <position position="152"/>
    </location>
    <ligand>
        <name>Mn(2+)</name>
        <dbReference type="ChEBI" id="CHEBI:29035"/>
    </ligand>
</feature>
<dbReference type="Gene3D" id="3.40.50.720">
    <property type="entry name" value="NAD(P)-binding Rossmann-like Domain"/>
    <property type="match status" value="1"/>
</dbReference>
<keyword evidence="7 9" id="KW-0414">Isoprene biosynthesis</keyword>
<feature type="binding site" evidence="9">
    <location>
        <position position="15"/>
    </location>
    <ligand>
        <name>NADPH</name>
        <dbReference type="ChEBI" id="CHEBI:57783"/>
    </ligand>
</feature>
<feature type="binding site" evidence="9">
    <location>
        <position position="207"/>
    </location>
    <ligand>
        <name>NADPH</name>
        <dbReference type="ChEBI" id="CHEBI:57783"/>
    </ligand>
</feature>
<dbReference type="AlphaFoldDB" id="D2QZ33"/>
<gene>
    <name evidence="9" type="primary">dxr</name>
    <name evidence="13" type="ordered locus">Psta_3564</name>
</gene>
<dbReference type="Gene3D" id="1.10.1740.10">
    <property type="match status" value="1"/>
</dbReference>
<dbReference type="OrthoDB" id="9806546at2"/>
<evidence type="ECO:0000256" key="5">
    <source>
        <dbReference type="ARBA" id="ARBA00023002"/>
    </source>
</evidence>
<dbReference type="Proteomes" id="UP000001887">
    <property type="component" value="Chromosome"/>
</dbReference>
<evidence type="ECO:0000259" key="12">
    <source>
        <dbReference type="Pfam" id="PF13288"/>
    </source>
</evidence>
<evidence type="ECO:0000259" key="10">
    <source>
        <dbReference type="Pfam" id="PF02670"/>
    </source>
</evidence>
<dbReference type="GO" id="GO:0051484">
    <property type="term" value="P:isopentenyl diphosphate biosynthetic process, methylerythritol 4-phosphate pathway involved in terpenoid biosynthetic process"/>
    <property type="evidence" value="ECO:0007669"/>
    <property type="project" value="UniProtKB-ARBA"/>
</dbReference>
<feature type="binding site" evidence="9">
    <location>
        <position position="220"/>
    </location>
    <ligand>
        <name>1-deoxy-D-xylulose 5-phosphate</name>
        <dbReference type="ChEBI" id="CHEBI:57792"/>
    </ligand>
</feature>
<dbReference type="SUPFAM" id="SSF51735">
    <property type="entry name" value="NAD(P)-binding Rossmann-fold domains"/>
    <property type="match status" value="1"/>
</dbReference>
<dbReference type="NCBIfam" id="TIGR00243">
    <property type="entry name" value="Dxr"/>
    <property type="match status" value="1"/>
</dbReference>
<dbReference type="PANTHER" id="PTHR30525">
    <property type="entry name" value="1-DEOXY-D-XYLULOSE 5-PHOSPHATE REDUCTOISOMERASE"/>
    <property type="match status" value="1"/>
</dbReference>
<keyword evidence="13" id="KW-0413">Isomerase</keyword>
<keyword evidence="4 9" id="KW-0521">NADP</keyword>
<feature type="binding site" evidence="9">
    <location>
        <position position="128"/>
    </location>
    <ligand>
        <name>NADPH</name>
        <dbReference type="ChEBI" id="CHEBI:57783"/>
    </ligand>
</feature>
<comment type="pathway">
    <text evidence="1 9">Isoprenoid biosynthesis; isopentenyl diphosphate biosynthesis via DXP pathway; isopentenyl diphosphate from 1-deoxy-D-xylulose 5-phosphate: step 1/6.</text>
</comment>
<evidence type="ECO:0000256" key="8">
    <source>
        <dbReference type="ARBA" id="ARBA00048543"/>
    </source>
</evidence>
<dbReference type="InterPro" id="IPR026877">
    <property type="entry name" value="DXPR_C"/>
</dbReference>
<feature type="binding site" evidence="9">
    <location>
        <position position="201"/>
    </location>
    <ligand>
        <name>1-deoxy-D-xylulose 5-phosphate</name>
        <dbReference type="ChEBI" id="CHEBI:57792"/>
    </ligand>
</feature>
<evidence type="ECO:0000256" key="6">
    <source>
        <dbReference type="ARBA" id="ARBA00023211"/>
    </source>
</evidence>
<dbReference type="GO" id="GO:0030145">
    <property type="term" value="F:manganese ion binding"/>
    <property type="evidence" value="ECO:0007669"/>
    <property type="project" value="TreeGrafter"/>
</dbReference>
<feature type="binding site" evidence="9">
    <location>
        <position position="127"/>
    </location>
    <ligand>
        <name>1-deoxy-D-xylulose 5-phosphate</name>
        <dbReference type="ChEBI" id="CHEBI:57792"/>
    </ligand>
</feature>
<evidence type="ECO:0000256" key="4">
    <source>
        <dbReference type="ARBA" id="ARBA00022857"/>
    </source>
</evidence>
<dbReference type="FunFam" id="3.40.50.720:FF:000045">
    <property type="entry name" value="1-deoxy-D-xylulose 5-phosphate reductoisomerase"/>
    <property type="match status" value="1"/>
</dbReference>
<dbReference type="STRING" id="530564.Psta_3564"/>
<name>D2QZ33_PIRSD</name>
<keyword evidence="14" id="KW-1185">Reference proteome</keyword>
<comment type="similarity">
    <text evidence="2 9">Belongs to the DXR family.</text>
</comment>
<dbReference type="UniPathway" id="UPA00056">
    <property type="reaction ID" value="UER00092"/>
</dbReference>
<keyword evidence="9" id="KW-0460">Magnesium</keyword>
<dbReference type="Pfam" id="PF13288">
    <property type="entry name" value="DXPR_C"/>
    <property type="match status" value="1"/>
</dbReference>
<sequence>MATSARNLVILGSTGSIGRSTLEVVRFSEGALRPWALTAHQSFELLCQQATQFQVPYVVATDPVAARSWDWSLLPPCTKLLVGSEAVREVVAAAEVDMVVAAMVGSAGLAGTWAALDAGKPVALANKESLVMAGPLVMQLAAERGVPILPVDSEHSAIFQVLQAGRRDDLARIILTASGGPFRKYTLAEMHQVSVEQALSHPTWRMGKKISIDSATMMNKALEMIEARWLFDLPADQIDVVVHPQSIIHSMVEFRDGSMLAQMSPPDMKLPIQTALTWPSRLPSPARKMDLSQAWKLDFEPPDEERFPALALGREVAAAGGTAGCVLNAANEAAVASFLAKELSFMEIVPATRAVLANHSFESQPTLERLSELDTWARQEVSRWICH</sequence>
<dbReference type="Pfam" id="PF02670">
    <property type="entry name" value="DXP_reductoisom"/>
    <property type="match status" value="1"/>
</dbReference>
<comment type="caution">
    <text evidence="9">Lacks conserved residue(s) required for the propagation of feature annotation.</text>
</comment>
<dbReference type="KEGG" id="psl:Psta_3564"/>
<feature type="domain" description="DXP reductoisomerase C-terminal" evidence="12">
    <location>
        <begin position="263"/>
        <end position="379"/>
    </location>
</feature>
<dbReference type="PANTHER" id="PTHR30525:SF0">
    <property type="entry name" value="1-DEOXY-D-XYLULOSE 5-PHOSPHATE REDUCTOISOMERASE, CHLOROPLASTIC"/>
    <property type="match status" value="1"/>
</dbReference>
<dbReference type="SUPFAM" id="SSF55347">
    <property type="entry name" value="Glyceraldehyde-3-phosphate dehydrogenase-like, C-terminal domain"/>
    <property type="match status" value="1"/>
</dbReference>
<organism evidence="13 14">
    <name type="scientific">Pirellula staleyi (strain ATCC 27377 / DSM 6068 / ICPB 4128)</name>
    <name type="common">Pirella staleyi</name>
    <dbReference type="NCBI Taxonomy" id="530564"/>
    <lineage>
        <taxon>Bacteria</taxon>
        <taxon>Pseudomonadati</taxon>
        <taxon>Planctomycetota</taxon>
        <taxon>Planctomycetia</taxon>
        <taxon>Pirellulales</taxon>
        <taxon>Pirellulaceae</taxon>
        <taxon>Pirellula</taxon>
    </lineage>
</organism>
<comment type="cofactor">
    <cofactor evidence="9">
        <name>Mg(2+)</name>
        <dbReference type="ChEBI" id="CHEBI:18420"/>
    </cofactor>
    <cofactor evidence="9">
        <name>Mn(2+)</name>
        <dbReference type="ChEBI" id="CHEBI:29035"/>
    </cofactor>
</comment>
<reference evidence="13 14" key="1">
    <citation type="journal article" date="2009" name="Stand. Genomic Sci.">
        <title>Complete genome sequence of Pirellula staleyi type strain (ATCC 27377).</title>
        <authorList>
            <person name="Clum A."/>
            <person name="Tindall B.J."/>
            <person name="Sikorski J."/>
            <person name="Ivanova N."/>
            <person name="Mavrommatis K."/>
            <person name="Lucas S."/>
            <person name="Glavina del Rio T."/>
            <person name="Nolan M."/>
            <person name="Chen F."/>
            <person name="Tice H."/>
            <person name="Pitluck S."/>
            <person name="Cheng J.F."/>
            <person name="Chertkov O."/>
            <person name="Brettin T."/>
            <person name="Han C."/>
            <person name="Detter J.C."/>
            <person name="Kuske C."/>
            <person name="Bruce D."/>
            <person name="Goodwin L."/>
            <person name="Ovchinikova G."/>
            <person name="Pati A."/>
            <person name="Mikhailova N."/>
            <person name="Chen A."/>
            <person name="Palaniappan K."/>
            <person name="Land M."/>
            <person name="Hauser L."/>
            <person name="Chang Y.J."/>
            <person name="Jeffries C.D."/>
            <person name="Chain P."/>
            <person name="Rohde M."/>
            <person name="Goker M."/>
            <person name="Bristow J."/>
            <person name="Eisen J.A."/>
            <person name="Markowitz V."/>
            <person name="Hugenholtz P."/>
            <person name="Kyrpides N.C."/>
            <person name="Klenk H.P."/>
            <person name="Lapidus A."/>
        </authorList>
    </citation>
    <scope>NUCLEOTIDE SEQUENCE [LARGE SCALE GENOMIC DNA]</scope>
    <source>
        <strain evidence="14">ATCC 27377 / DSM 6068 / ICPB 4128</strain>
    </source>
</reference>
<proteinExistence type="inferred from homology"/>
<dbReference type="PIRSF" id="PIRSF006205">
    <property type="entry name" value="Dxp_reductismrs"/>
    <property type="match status" value="1"/>
</dbReference>
<feature type="binding site" evidence="9">
    <location>
        <position position="178"/>
    </location>
    <ligand>
        <name>1-deoxy-D-xylulose 5-phosphate</name>
        <dbReference type="ChEBI" id="CHEBI:57792"/>
    </ligand>
</feature>
<feature type="binding site" evidence="9">
    <location>
        <position position="17"/>
    </location>
    <ligand>
        <name>NADPH</name>
        <dbReference type="ChEBI" id="CHEBI:57783"/>
    </ligand>
</feature>
<accession>D2QZ33</accession>
<feature type="binding site" evidence="9">
    <location>
        <position position="154"/>
    </location>
    <ligand>
        <name>Mn(2+)</name>
        <dbReference type="ChEBI" id="CHEBI:29035"/>
    </ligand>
</feature>
<protein>
    <recommendedName>
        <fullName evidence="9">1-deoxy-D-xylulose 5-phosphate reductoisomerase</fullName>
        <shortName evidence="9">DXP reductoisomerase</shortName>
        <ecNumber evidence="9">1.1.1.267</ecNumber>
    </recommendedName>
    <alternativeName>
        <fullName evidence="9">1-deoxyxylulose-5-phosphate reductoisomerase</fullName>
    </alternativeName>
    <alternativeName>
        <fullName evidence="9">2-C-methyl-D-erythritol 4-phosphate synthase</fullName>
    </alternativeName>
</protein>
<evidence type="ECO:0000313" key="13">
    <source>
        <dbReference type="EMBL" id="ADB18225.1"/>
    </source>
</evidence>
<dbReference type="Pfam" id="PF08436">
    <property type="entry name" value="DXP_redisom_C"/>
    <property type="match status" value="1"/>
</dbReference>
<dbReference type="GO" id="GO:0030604">
    <property type="term" value="F:1-deoxy-D-xylulose-5-phosphate reductoisomerase activity"/>
    <property type="evidence" value="ECO:0007669"/>
    <property type="project" value="UniProtKB-UniRule"/>
</dbReference>
<dbReference type="SUPFAM" id="SSF69055">
    <property type="entry name" value="1-deoxy-D-xylulose-5-phosphate reductoisomerase, C-terminal domain"/>
    <property type="match status" value="1"/>
</dbReference>
<feature type="binding site" evidence="9">
    <location>
        <position position="14"/>
    </location>
    <ligand>
        <name>NADPH</name>
        <dbReference type="ChEBI" id="CHEBI:57783"/>
    </ligand>
</feature>
<feature type="domain" description="1-deoxy-D-xylulose 5-phosphate reductoisomerase C-terminal" evidence="11">
    <location>
        <begin position="148"/>
        <end position="231"/>
    </location>
</feature>
<dbReference type="InterPro" id="IPR013644">
    <property type="entry name" value="DXP_reductoisomerase_C"/>
</dbReference>
<dbReference type="InterPro" id="IPR036291">
    <property type="entry name" value="NAD(P)-bd_dom_sf"/>
</dbReference>
<keyword evidence="3 9" id="KW-0479">Metal-binding</keyword>
<feature type="binding site" evidence="9">
    <location>
        <position position="153"/>
    </location>
    <ligand>
        <name>1-deoxy-D-xylulose 5-phosphate</name>
        <dbReference type="ChEBI" id="CHEBI:57792"/>
    </ligand>
</feature>
<dbReference type="EC" id="1.1.1.267" evidence="9"/>
<feature type="binding site" evidence="9">
    <location>
        <position position="223"/>
    </location>
    <ligand>
        <name>Mn(2+)</name>
        <dbReference type="ChEBI" id="CHEBI:29035"/>
    </ligand>
</feature>
<dbReference type="eggNOG" id="COG0743">
    <property type="taxonomic scope" value="Bacteria"/>
</dbReference>
<feature type="binding site" evidence="9">
    <location>
        <position position="16"/>
    </location>
    <ligand>
        <name>NADPH</name>
        <dbReference type="ChEBI" id="CHEBI:57783"/>
    </ligand>
</feature>